<gene>
    <name evidence="10" type="ORF">GTQ38_07610</name>
</gene>
<dbReference type="Proteomes" id="UP000475249">
    <property type="component" value="Unassembled WGS sequence"/>
</dbReference>
<evidence type="ECO:0000256" key="3">
    <source>
        <dbReference type="ARBA" id="ARBA00022741"/>
    </source>
</evidence>
<dbReference type="PROSITE" id="PS50893">
    <property type="entry name" value="ABC_TRANSPORTER_2"/>
    <property type="match status" value="1"/>
</dbReference>
<dbReference type="InterPro" id="IPR027417">
    <property type="entry name" value="P-loop_NTPase"/>
</dbReference>
<feature type="transmembrane region" description="Helical" evidence="7">
    <location>
        <begin position="289"/>
        <end position="309"/>
    </location>
</feature>
<dbReference type="Gene3D" id="1.20.1560.10">
    <property type="entry name" value="ABC transporter type 1, transmembrane domain"/>
    <property type="match status" value="1"/>
</dbReference>
<evidence type="ECO:0000256" key="2">
    <source>
        <dbReference type="ARBA" id="ARBA00022692"/>
    </source>
</evidence>
<protein>
    <submittedName>
        <fullName evidence="10">ATP-binding cassette domain-containing protein</fullName>
    </submittedName>
</protein>
<feature type="transmembrane region" description="Helical" evidence="7">
    <location>
        <begin position="175"/>
        <end position="196"/>
    </location>
</feature>
<keyword evidence="6 7" id="KW-0472">Membrane</keyword>
<organism evidence="10 11">
    <name type="scientific">Poritiphilus flavus</name>
    <dbReference type="NCBI Taxonomy" id="2697053"/>
    <lineage>
        <taxon>Bacteria</taxon>
        <taxon>Pseudomonadati</taxon>
        <taxon>Bacteroidota</taxon>
        <taxon>Flavobacteriia</taxon>
        <taxon>Flavobacteriales</taxon>
        <taxon>Flavobacteriaceae</taxon>
        <taxon>Poritiphilus</taxon>
    </lineage>
</organism>
<dbReference type="PANTHER" id="PTHR43394">
    <property type="entry name" value="ATP-DEPENDENT PERMEASE MDL1, MITOCHONDRIAL"/>
    <property type="match status" value="1"/>
</dbReference>
<evidence type="ECO:0000313" key="11">
    <source>
        <dbReference type="Proteomes" id="UP000475249"/>
    </source>
</evidence>
<dbReference type="InterPro" id="IPR003439">
    <property type="entry name" value="ABC_transporter-like_ATP-bd"/>
</dbReference>
<sequence length="561" mass="64230">MRTTKWRLIKGFAKGQKALLTITLLLGFTYNLFTILIPISIGKFYEFAFGFSSHRLKAFGFIPFMDTEDHISFLVVFFTLVIFRFGFEYGNRYGMSLVGERFVKSLRERLFDCQMQIALPVYSEKGIGKYLLRFSGDLKSIQNYLKQGLMRFVQDVTLLSIVFMVITAIDALMALLILGVLVLASFILWLINKVIYKQSLERRNLRSGMLSFVNTRLRAMISLKAFNKNTPENKRYHKRSTSLYQIGRKYANTLALMQASVPAITYTLLGVIMVYVLNSPTYQKNHGGSTLLVVILLILSILPVLRRVLRVSIVWKLGNISFDKLIQVFELPKENELPFQELSREKDPIIFENVQFSYNNAPKSVFRNLNLVIQPGNTTLLFGPSGCGKSTIIKLLLKTVSPGKGRLKIGEIPYTVLSEKAIRKRIAVVSNDYPLYGRDVYEAIVYSRSKERKIRASKLLAYMQYFENPKDHLQLHDRIGDLGSNLNSGQSKLLQYCRAFLTDKPILIIEEPFKSLSCRTRSRVLDKLKDLQNEKTIILISHSQKTQLKTDQTINLAAQVQ</sequence>
<evidence type="ECO:0000256" key="1">
    <source>
        <dbReference type="ARBA" id="ARBA00004651"/>
    </source>
</evidence>
<evidence type="ECO:0000256" key="7">
    <source>
        <dbReference type="SAM" id="Phobius"/>
    </source>
</evidence>
<dbReference type="InterPro" id="IPR003593">
    <property type="entry name" value="AAA+_ATPase"/>
</dbReference>
<feature type="transmembrane region" description="Helical" evidence="7">
    <location>
        <begin position="20"/>
        <end position="41"/>
    </location>
</feature>
<dbReference type="Gene3D" id="3.40.50.300">
    <property type="entry name" value="P-loop containing nucleotide triphosphate hydrolases"/>
    <property type="match status" value="1"/>
</dbReference>
<feature type="transmembrane region" description="Helical" evidence="7">
    <location>
        <begin position="254"/>
        <end position="277"/>
    </location>
</feature>
<keyword evidence="2 7" id="KW-0812">Transmembrane</keyword>
<feature type="transmembrane region" description="Helical" evidence="7">
    <location>
        <begin position="149"/>
        <end position="169"/>
    </location>
</feature>
<feature type="domain" description="ABC transporter" evidence="8">
    <location>
        <begin position="349"/>
        <end position="560"/>
    </location>
</feature>
<dbReference type="PROSITE" id="PS50929">
    <property type="entry name" value="ABC_TM1F"/>
    <property type="match status" value="1"/>
</dbReference>
<evidence type="ECO:0000256" key="4">
    <source>
        <dbReference type="ARBA" id="ARBA00022840"/>
    </source>
</evidence>
<keyword evidence="4 10" id="KW-0067">ATP-binding</keyword>
<dbReference type="SUPFAM" id="SSF52540">
    <property type="entry name" value="P-loop containing nucleoside triphosphate hydrolases"/>
    <property type="match status" value="1"/>
</dbReference>
<dbReference type="SUPFAM" id="SSF90123">
    <property type="entry name" value="ABC transporter transmembrane region"/>
    <property type="match status" value="1"/>
</dbReference>
<dbReference type="GO" id="GO:0005886">
    <property type="term" value="C:plasma membrane"/>
    <property type="evidence" value="ECO:0007669"/>
    <property type="project" value="UniProtKB-SubCell"/>
</dbReference>
<name>A0A6L9EBB2_9FLAO</name>
<dbReference type="SMART" id="SM00382">
    <property type="entry name" value="AAA"/>
    <property type="match status" value="1"/>
</dbReference>
<keyword evidence="11" id="KW-1185">Reference proteome</keyword>
<proteinExistence type="predicted"/>
<dbReference type="CDD" id="cd07346">
    <property type="entry name" value="ABC_6TM_exporters"/>
    <property type="match status" value="1"/>
</dbReference>
<dbReference type="GO" id="GO:0015421">
    <property type="term" value="F:ABC-type oligopeptide transporter activity"/>
    <property type="evidence" value="ECO:0007669"/>
    <property type="project" value="TreeGrafter"/>
</dbReference>
<dbReference type="Pfam" id="PF00664">
    <property type="entry name" value="ABC_membrane"/>
    <property type="match status" value="1"/>
</dbReference>
<keyword evidence="3" id="KW-0547">Nucleotide-binding</keyword>
<dbReference type="InterPro" id="IPR011527">
    <property type="entry name" value="ABC1_TM_dom"/>
</dbReference>
<dbReference type="PANTHER" id="PTHR43394:SF1">
    <property type="entry name" value="ATP-BINDING CASSETTE SUB-FAMILY B MEMBER 10, MITOCHONDRIAL"/>
    <property type="match status" value="1"/>
</dbReference>
<feature type="domain" description="ABC transmembrane type-1" evidence="9">
    <location>
        <begin position="22"/>
        <end position="317"/>
    </location>
</feature>
<evidence type="ECO:0000256" key="5">
    <source>
        <dbReference type="ARBA" id="ARBA00022989"/>
    </source>
</evidence>
<dbReference type="EMBL" id="WXYO01000003">
    <property type="protein sequence ID" value="NAS11861.1"/>
    <property type="molecule type" value="Genomic_DNA"/>
</dbReference>
<evidence type="ECO:0000259" key="9">
    <source>
        <dbReference type="PROSITE" id="PS50929"/>
    </source>
</evidence>
<dbReference type="GO" id="GO:0005524">
    <property type="term" value="F:ATP binding"/>
    <property type="evidence" value="ECO:0007669"/>
    <property type="project" value="UniProtKB-KW"/>
</dbReference>
<comment type="subcellular location">
    <subcellularLocation>
        <location evidence="1">Cell membrane</location>
        <topology evidence="1">Multi-pass membrane protein</topology>
    </subcellularLocation>
</comment>
<dbReference type="AlphaFoldDB" id="A0A6L9EBB2"/>
<feature type="transmembrane region" description="Helical" evidence="7">
    <location>
        <begin position="70"/>
        <end position="87"/>
    </location>
</feature>
<dbReference type="RefSeq" id="WP_161434900.1">
    <property type="nucleotide sequence ID" value="NZ_WXYO01000003.1"/>
</dbReference>
<dbReference type="GO" id="GO:0016887">
    <property type="term" value="F:ATP hydrolysis activity"/>
    <property type="evidence" value="ECO:0007669"/>
    <property type="project" value="InterPro"/>
</dbReference>
<accession>A0A6L9EBB2</accession>
<reference evidence="10 11" key="1">
    <citation type="submission" date="2020-01" db="EMBL/GenBank/DDBJ databases">
        <title>Bacteria diversity of Porities sp.</title>
        <authorList>
            <person name="Wang G."/>
        </authorList>
    </citation>
    <scope>NUCLEOTIDE SEQUENCE [LARGE SCALE GENOMIC DNA]</scope>
    <source>
        <strain evidence="10 11">R33</strain>
    </source>
</reference>
<dbReference type="InterPro" id="IPR036640">
    <property type="entry name" value="ABC1_TM_sf"/>
</dbReference>
<keyword evidence="5 7" id="KW-1133">Transmembrane helix</keyword>
<dbReference type="Pfam" id="PF00005">
    <property type="entry name" value="ABC_tran"/>
    <property type="match status" value="1"/>
</dbReference>
<dbReference type="InterPro" id="IPR039421">
    <property type="entry name" value="Type_1_exporter"/>
</dbReference>
<evidence type="ECO:0000313" key="10">
    <source>
        <dbReference type="EMBL" id="NAS11861.1"/>
    </source>
</evidence>
<evidence type="ECO:0000256" key="6">
    <source>
        <dbReference type="ARBA" id="ARBA00023136"/>
    </source>
</evidence>
<comment type="caution">
    <text evidence="10">The sequence shown here is derived from an EMBL/GenBank/DDBJ whole genome shotgun (WGS) entry which is preliminary data.</text>
</comment>
<evidence type="ECO:0000259" key="8">
    <source>
        <dbReference type="PROSITE" id="PS50893"/>
    </source>
</evidence>